<reference evidence="2 3" key="1">
    <citation type="submission" date="2024-05" db="EMBL/GenBank/DDBJ databases">
        <title>A draft genome resource for the thread blight pathogen Marasmius tenuissimus strain MS-2.</title>
        <authorList>
            <person name="Yulfo-Soto G.E."/>
            <person name="Baruah I.K."/>
            <person name="Amoako-Attah I."/>
            <person name="Bukari Y."/>
            <person name="Meinhardt L.W."/>
            <person name="Bailey B.A."/>
            <person name="Cohen S.P."/>
        </authorList>
    </citation>
    <scope>NUCLEOTIDE SEQUENCE [LARGE SCALE GENOMIC DNA]</scope>
    <source>
        <strain evidence="2 3">MS-2</strain>
    </source>
</reference>
<proteinExistence type="predicted"/>
<evidence type="ECO:0000313" key="3">
    <source>
        <dbReference type="Proteomes" id="UP001437256"/>
    </source>
</evidence>
<feature type="region of interest" description="Disordered" evidence="1">
    <location>
        <begin position="125"/>
        <end position="157"/>
    </location>
</feature>
<evidence type="ECO:0000313" key="2">
    <source>
        <dbReference type="EMBL" id="KAL0067930.1"/>
    </source>
</evidence>
<name>A0ABR3A314_9AGAR</name>
<evidence type="ECO:0008006" key="4">
    <source>
        <dbReference type="Google" id="ProtNLM"/>
    </source>
</evidence>
<feature type="compositionally biased region" description="Low complexity" evidence="1">
    <location>
        <begin position="125"/>
        <end position="139"/>
    </location>
</feature>
<organism evidence="2 3">
    <name type="scientific">Marasmius tenuissimus</name>
    <dbReference type="NCBI Taxonomy" id="585030"/>
    <lineage>
        <taxon>Eukaryota</taxon>
        <taxon>Fungi</taxon>
        <taxon>Dikarya</taxon>
        <taxon>Basidiomycota</taxon>
        <taxon>Agaricomycotina</taxon>
        <taxon>Agaricomycetes</taxon>
        <taxon>Agaricomycetidae</taxon>
        <taxon>Agaricales</taxon>
        <taxon>Marasmiineae</taxon>
        <taxon>Marasmiaceae</taxon>
        <taxon>Marasmius</taxon>
    </lineage>
</organism>
<comment type="caution">
    <text evidence="2">The sequence shown here is derived from an EMBL/GenBank/DDBJ whole genome shotgun (WGS) entry which is preliminary data.</text>
</comment>
<dbReference type="Proteomes" id="UP001437256">
    <property type="component" value="Unassembled WGS sequence"/>
</dbReference>
<gene>
    <name evidence="2" type="ORF">AAF712_005099</name>
</gene>
<protein>
    <recommendedName>
        <fullName evidence="4">BZIP domain-containing protein</fullName>
    </recommendedName>
</protein>
<accession>A0ABR3A314</accession>
<sequence length="329" mass="36568">MPLRTSTFHESSVMLPNVLEWIGLGSCARTVLLLLPRRLVQMRSPCSREAPPLLISLDPVSQYKQTRLFTISKGSKPLEDLVLLAMVIDLDDICASSDSDDLSVDQPGKLYPHWCHGRQEYVWDDLPPSSPPSDYDPADYWTRSKTPPPSPQPAYSSVSNAHLDAALNDSEADLHTTIPLQTKAVVPVHLATAPAHQLLEPPCHLASALSCLSQVAADAEPIKSTPPTTFEPVKPSGAGRRAMKKAFTSSSFGTEQKRKHANAHSRTYYARNAVNIRAKARMRKAVSAAALDRLSDAKREAALSIRREKQRLWTRNWRERKAKNRNLRV</sequence>
<dbReference type="EMBL" id="JBBXMP010000022">
    <property type="protein sequence ID" value="KAL0067930.1"/>
    <property type="molecule type" value="Genomic_DNA"/>
</dbReference>
<keyword evidence="3" id="KW-1185">Reference proteome</keyword>
<evidence type="ECO:0000256" key="1">
    <source>
        <dbReference type="SAM" id="MobiDB-lite"/>
    </source>
</evidence>